<evidence type="ECO:0000259" key="2">
    <source>
        <dbReference type="Pfam" id="PF00248"/>
    </source>
</evidence>
<accession>A0A7G8PYY4</accession>
<dbReference type="CDD" id="cd19081">
    <property type="entry name" value="AKR_AKR9C1"/>
    <property type="match status" value="1"/>
</dbReference>
<dbReference type="FunFam" id="3.20.20.100:FF:000004">
    <property type="entry name" value="Oxidoreductase, aldo/keto reductase"/>
    <property type="match status" value="1"/>
</dbReference>
<keyword evidence="4" id="KW-1185">Reference proteome</keyword>
<protein>
    <submittedName>
        <fullName evidence="3">Aldo/keto reductase</fullName>
    </submittedName>
</protein>
<dbReference type="InterPro" id="IPR023210">
    <property type="entry name" value="NADP_OxRdtase_dom"/>
</dbReference>
<dbReference type="Proteomes" id="UP000515873">
    <property type="component" value="Chromosome"/>
</dbReference>
<feature type="domain" description="NADP-dependent oxidoreductase" evidence="2">
    <location>
        <begin position="15"/>
        <end position="312"/>
    </location>
</feature>
<keyword evidence="1" id="KW-0560">Oxidoreductase</keyword>
<dbReference type="KEGG" id="dtl:H8F01_11320"/>
<sequence length="314" mass="33863">MQLRPLGRSSLSVAPLAFGGNVFGWSVDEQRSFDLLDAFVDAGFNLIDTADVYSAWVPGNRGGESETIIGKWLKRSGKRDKVVIATKVAKWAEHPGLSPMNINQAIEGSLKRLQTDYIDLYQSHEDDATVPLHETLGAFGKLIEQGKVRVIGASNYGADRFDEALKISAEYHLPRYETLQPEYNLVNRTGYEKDLEPLVIAESVGVINYYALASGFLSGKYRTEADFAKSAARGGSVQKYLNAKGLAVLAALDKVAAAHGATPAQVALAWLIARPSVTAPIASATSVPQLKELLDGVSLKLDKDEIAALDKASA</sequence>
<reference evidence="3 4" key="1">
    <citation type="submission" date="2020-08" db="EMBL/GenBank/DDBJ databases">
        <title>Dyella sp. G9 isolated from forest soil.</title>
        <authorList>
            <person name="Fu J."/>
            <person name="Qiu L."/>
        </authorList>
    </citation>
    <scope>NUCLEOTIDE SEQUENCE [LARGE SCALE GENOMIC DNA]</scope>
    <source>
        <strain evidence="3 4">G9</strain>
    </source>
</reference>
<evidence type="ECO:0000256" key="1">
    <source>
        <dbReference type="ARBA" id="ARBA00023002"/>
    </source>
</evidence>
<dbReference type="SUPFAM" id="SSF51430">
    <property type="entry name" value="NAD(P)-linked oxidoreductase"/>
    <property type="match status" value="1"/>
</dbReference>
<organism evidence="3 4">
    <name type="scientific">Dyella telluris</name>
    <dbReference type="NCBI Taxonomy" id="2763498"/>
    <lineage>
        <taxon>Bacteria</taxon>
        <taxon>Pseudomonadati</taxon>
        <taxon>Pseudomonadota</taxon>
        <taxon>Gammaproteobacteria</taxon>
        <taxon>Lysobacterales</taxon>
        <taxon>Rhodanobacteraceae</taxon>
        <taxon>Dyella</taxon>
    </lineage>
</organism>
<dbReference type="PANTHER" id="PTHR43364">
    <property type="entry name" value="NADH-SPECIFIC METHYLGLYOXAL REDUCTASE-RELATED"/>
    <property type="match status" value="1"/>
</dbReference>
<dbReference type="GO" id="GO:0005829">
    <property type="term" value="C:cytosol"/>
    <property type="evidence" value="ECO:0007669"/>
    <property type="project" value="UniProtKB-ARBA"/>
</dbReference>
<dbReference type="AlphaFoldDB" id="A0A7G8PYY4"/>
<dbReference type="Gene3D" id="3.20.20.100">
    <property type="entry name" value="NADP-dependent oxidoreductase domain"/>
    <property type="match status" value="1"/>
</dbReference>
<dbReference type="GO" id="GO:0016491">
    <property type="term" value="F:oxidoreductase activity"/>
    <property type="evidence" value="ECO:0007669"/>
    <property type="project" value="UniProtKB-KW"/>
</dbReference>
<proteinExistence type="predicted"/>
<dbReference type="RefSeq" id="WP_187055233.1">
    <property type="nucleotide sequence ID" value="NZ_CP060412.1"/>
</dbReference>
<dbReference type="EMBL" id="CP060412">
    <property type="protein sequence ID" value="QNJ99741.1"/>
    <property type="molecule type" value="Genomic_DNA"/>
</dbReference>
<evidence type="ECO:0000313" key="4">
    <source>
        <dbReference type="Proteomes" id="UP000515873"/>
    </source>
</evidence>
<dbReference type="InterPro" id="IPR050523">
    <property type="entry name" value="AKR_Detox_Biosynth"/>
</dbReference>
<dbReference type="Pfam" id="PF00248">
    <property type="entry name" value="Aldo_ket_red"/>
    <property type="match status" value="1"/>
</dbReference>
<name>A0A7G8PYY4_9GAMM</name>
<dbReference type="InterPro" id="IPR036812">
    <property type="entry name" value="NAD(P)_OxRdtase_dom_sf"/>
</dbReference>
<dbReference type="PANTHER" id="PTHR43364:SF6">
    <property type="entry name" value="OXIDOREDUCTASE-RELATED"/>
    <property type="match status" value="1"/>
</dbReference>
<evidence type="ECO:0000313" key="3">
    <source>
        <dbReference type="EMBL" id="QNJ99741.1"/>
    </source>
</evidence>
<gene>
    <name evidence="3" type="ORF">H8F01_11320</name>
</gene>